<keyword evidence="3" id="KW-1185">Reference proteome</keyword>
<feature type="non-terminal residue" evidence="2">
    <location>
        <position position="1"/>
    </location>
</feature>
<dbReference type="STRING" id="6184.A0A430Q5B2"/>
<evidence type="ECO:0000313" key="3">
    <source>
        <dbReference type="Proteomes" id="UP000290809"/>
    </source>
</evidence>
<dbReference type="Gene3D" id="3.40.50.1820">
    <property type="entry name" value="alpha/beta hydrolase"/>
    <property type="match status" value="1"/>
</dbReference>
<dbReference type="Pfam" id="PF00135">
    <property type="entry name" value="COesterase"/>
    <property type="match status" value="1"/>
</dbReference>
<dbReference type="InterPro" id="IPR029058">
    <property type="entry name" value="AB_hydrolase_fold"/>
</dbReference>
<gene>
    <name evidence="2" type="ORF">DC041_0005532</name>
</gene>
<feature type="domain" description="Carboxylesterase type B" evidence="1">
    <location>
        <begin position="14"/>
        <end position="114"/>
    </location>
</feature>
<proteinExistence type="predicted"/>
<dbReference type="InterPro" id="IPR050309">
    <property type="entry name" value="Type-B_Carboxylest/Lipase"/>
</dbReference>
<evidence type="ECO:0000313" key="2">
    <source>
        <dbReference type="EMBL" id="RTG82872.1"/>
    </source>
</evidence>
<reference evidence="2 3" key="1">
    <citation type="journal article" date="2019" name="PLoS Pathog.">
        <title>Genome sequence of the bovine parasite Schistosoma bovis Tanzania.</title>
        <authorList>
            <person name="Oey H."/>
            <person name="Zakrzewski M."/>
            <person name="Gobert G."/>
            <person name="Gravermann K."/>
            <person name="Stoye J."/>
            <person name="Jones M."/>
            <person name="Mcmanus D."/>
            <person name="Krause L."/>
        </authorList>
    </citation>
    <scope>NUCLEOTIDE SEQUENCE [LARGE SCALE GENOMIC DNA]</scope>
    <source>
        <strain evidence="2 3">TAN1997</strain>
    </source>
</reference>
<dbReference type="EMBL" id="QMKO01002665">
    <property type="protein sequence ID" value="RTG82872.1"/>
    <property type="molecule type" value="Genomic_DNA"/>
</dbReference>
<dbReference type="SUPFAM" id="SSF53474">
    <property type="entry name" value="alpha/beta-Hydrolases"/>
    <property type="match status" value="1"/>
</dbReference>
<accession>A0A430Q5B2</accession>
<comment type="caution">
    <text evidence="2">The sequence shown here is derived from an EMBL/GenBank/DDBJ whole genome shotgun (WGS) entry which is preliminary data.</text>
</comment>
<sequence length="114" mass="12996">EFLDATTRVWLNTTKMSEDCLYLNIWTRANNNYSHDIRDRKHMMLESSAIFGPKGGRPVMMNVVVVSIQYRLGPLGFLYLGNDEIPGNQGLMDQVAGLQWVRENIAYFGGNPQQ</sequence>
<evidence type="ECO:0000259" key="1">
    <source>
        <dbReference type="Pfam" id="PF00135"/>
    </source>
</evidence>
<dbReference type="InterPro" id="IPR002018">
    <property type="entry name" value="CarbesteraseB"/>
</dbReference>
<organism evidence="2 3">
    <name type="scientific">Schistosoma bovis</name>
    <name type="common">Blood fluke</name>
    <dbReference type="NCBI Taxonomy" id="6184"/>
    <lineage>
        <taxon>Eukaryota</taxon>
        <taxon>Metazoa</taxon>
        <taxon>Spiralia</taxon>
        <taxon>Lophotrochozoa</taxon>
        <taxon>Platyhelminthes</taxon>
        <taxon>Trematoda</taxon>
        <taxon>Digenea</taxon>
        <taxon>Strigeidida</taxon>
        <taxon>Schistosomatoidea</taxon>
        <taxon>Schistosomatidae</taxon>
        <taxon>Schistosoma</taxon>
    </lineage>
</organism>
<dbReference type="AlphaFoldDB" id="A0A430Q5B2"/>
<protein>
    <recommendedName>
        <fullName evidence="1">Carboxylesterase type B domain-containing protein</fullName>
    </recommendedName>
</protein>
<name>A0A430Q5B2_SCHBO</name>
<dbReference type="PANTHER" id="PTHR11559">
    <property type="entry name" value="CARBOXYLESTERASE"/>
    <property type="match status" value="1"/>
</dbReference>
<dbReference type="Proteomes" id="UP000290809">
    <property type="component" value="Unassembled WGS sequence"/>
</dbReference>